<accession>A0ABU3XG30</accession>
<protein>
    <recommendedName>
        <fullName evidence="3">Transposase</fullName>
    </recommendedName>
</protein>
<gene>
    <name evidence="1" type="ORF">RYX56_21090</name>
</gene>
<name>A0ABU3XG30_9BACI</name>
<evidence type="ECO:0000313" key="1">
    <source>
        <dbReference type="EMBL" id="MDV2686854.1"/>
    </source>
</evidence>
<reference evidence="1 2" key="1">
    <citation type="submission" date="2023-10" db="EMBL/GenBank/DDBJ databases">
        <title>Screening of Alkalihalobacillus lindianensis BZ-TG-R113 and Its Alleviation of Salt Stress on Rapeseed Growth.</title>
        <authorList>
            <person name="Zhao B."/>
            <person name="Guo T."/>
        </authorList>
    </citation>
    <scope>NUCLEOTIDE SEQUENCE [LARGE SCALE GENOMIC DNA]</scope>
    <source>
        <strain evidence="1 2">BZ-TG-R113</strain>
    </source>
</reference>
<dbReference type="EMBL" id="JAWJBA010000023">
    <property type="protein sequence ID" value="MDV2686854.1"/>
    <property type="molecule type" value="Genomic_DNA"/>
</dbReference>
<evidence type="ECO:0008006" key="3">
    <source>
        <dbReference type="Google" id="ProtNLM"/>
    </source>
</evidence>
<evidence type="ECO:0000313" key="2">
    <source>
        <dbReference type="Proteomes" id="UP001287282"/>
    </source>
</evidence>
<sequence length="62" mass="7332">MKEIQEVQHQDLIEKFQYVKNQAKEETRIEVAERMIDYGIDSQLVRTITGLSIEQLKARPSR</sequence>
<dbReference type="RefSeq" id="WP_317123957.1">
    <property type="nucleotide sequence ID" value="NZ_JAWJBA010000023.1"/>
</dbReference>
<keyword evidence="2" id="KW-1185">Reference proteome</keyword>
<dbReference type="Proteomes" id="UP001287282">
    <property type="component" value="Unassembled WGS sequence"/>
</dbReference>
<proteinExistence type="predicted"/>
<organism evidence="1 2">
    <name type="scientific">Alkalihalophilus lindianensis</name>
    <dbReference type="NCBI Taxonomy" id="1630542"/>
    <lineage>
        <taxon>Bacteria</taxon>
        <taxon>Bacillati</taxon>
        <taxon>Bacillota</taxon>
        <taxon>Bacilli</taxon>
        <taxon>Bacillales</taxon>
        <taxon>Bacillaceae</taxon>
        <taxon>Alkalihalophilus</taxon>
    </lineage>
</organism>
<comment type="caution">
    <text evidence="1">The sequence shown here is derived from an EMBL/GenBank/DDBJ whole genome shotgun (WGS) entry which is preliminary data.</text>
</comment>